<protein>
    <submittedName>
        <fullName evidence="1">Uncharacterized protein</fullName>
    </submittedName>
</protein>
<comment type="caution">
    <text evidence="1">The sequence shown here is derived from an EMBL/GenBank/DDBJ whole genome shotgun (WGS) entry which is preliminary data.</text>
</comment>
<gene>
    <name evidence="1" type="ORF">BU25DRAFT_415928</name>
</gene>
<dbReference type="Proteomes" id="UP000799754">
    <property type="component" value="Unassembled WGS sequence"/>
</dbReference>
<proteinExistence type="predicted"/>
<evidence type="ECO:0000313" key="2">
    <source>
        <dbReference type="Proteomes" id="UP000799754"/>
    </source>
</evidence>
<keyword evidence="2" id="KW-1185">Reference proteome</keyword>
<sequence>MSRDRLVVWLSVVSPSKGCEGAVESHHSLTISSLACRSPRQITVTLVMLSVVSSTPSNDPLAKTPYLLATLRASSDIAGSGDTAASECNYTLARSCNTVSTSLQTVVCSPTCSIR</sequence>
<name>A0ACB6RJ14_9PLEO</name>
<reference evidence="1" key="1">
    <citation type="journal article" date="2020" name="Stud. Mycol.">
        <title>101 Dothideomycetes genomes: a test case for predicting lifestyles and emergence of pathogens.</title>
        <authorList>
            <person name="Haridas S."/>
            <person name="Albert R."/>
            <person name="Binder M."/>
            <person name="Bloem J."/>
            <person name="Labutti K."/>
            <person name="Salamov A."/>
            <person name="Andreopoulos B."/>
            <person name="Baker S."/>
            <person name="Barry K."/>
            <person name="Bills G."/>
            <person name="Bluhm B."/>
            <person name="Cannon C."/>
            <person name="Castanera R."/>
            <person name="Culley D."/>
            <person name="Daum C."/>
            <person name="Ezra D."/>
            <person name="Gonzalez J."/>
            <person name="Henrissat B."/>
            <person name="Kuo A."/>
            <person name="Liang C."/>
            <person name="Lipzen A."/>
            <person name="Lutzoni F."/>
            <person name="Magnuson J."/>
            <person name="Mondo S."/>
            <person name="Nolan M."/>
            <person name="Ohm R."/>
            <person name="Pangilinan J."/>
            <person name="Park H.-J."/>
            <person name="Ramirez L."/>
            <person name="Alfaro M."/>
            <person name="Sun H."/>
            <person name="Tritt A."/>
            <person name="Yoshinaga Y."/>
            <person name="Zwiers L.-H."/>
            <person name="Turgeon B."/>
            <person name="Goodwin S."/>
            <person name="Spatafora J."/>
            <person name="Crous P."/>
            <person name="Grigoriev I."/>
        </authorList>
    </citation>
    <scope>NUCLEOTIDE SEQUENCE</scope>
    <source>
        <strain evidence="1">CBS 525.71</strain>
    </source>
</reference>
<dbReference type="EMBL" id="MU006752">
    <property type="protein sequence ID" value="KAF2621733.1"/>
    <property type="molecule type" value="Genomic_DNA"/>
</dbReference>
<accession>A0ACB6RJ14</accession>
<organism evidence="1 2">
    <name type="scientific">Macroventuria anomochaeta</name>
    <dbReference type="NCBI Taxonomy" id="301207"/>
    <lineage>
        <taxon>Eukaryota</taxon>
        <taxon>Fungi</taxon>
        <taxon>Dikarya</taxon>
        <taxon>Ascomycota</taxon>
        <taxon>Pezizomycotina</taxon>
        <taxon>Dothideomycetes</taxon>
        <taxon>Pleosporomycetidae</taxon>
        <taxon>Pleosporales</taxon>
        <taxon>Pleosporineae</taxon>
        <taxon>Didymellaceae</taxon>
        <taxon>Macroventuria</taxon>
    </lineage>
</organism>
<evidence type="ECO:0000313" key="1">
    <source>
        <dbReference type="EMBL" id="KAF2621733.1"/>
    </source>
</evidence>